<organism evidence="1">
    <name type="scientific">hydrothermal vent metagenome</name>
    <dbReference type="NCBI Taxonomy" id="652676"/>
    <lineage>
        <taxon>unclassified sequences</taxon>
        <taxon>metagenomes</taxon>
        <taxon>ecological metagenomes</taxon>
    </lineage>
</organism>
<reference evidence="1" key="1">
    <citation type="submission" date="2015-10" db="EMBL/GenBank/DDBJ databases">
        <authorList>
            <person name="Gilbert D.G."/>
        </authorList>
    </citation>
    <scope>NUCLEOTIDE SEQUENCE</scope>
</reference>
<evidence type="ECO:0008006" key="2">
    <source>
        <dbReference type="Google" id="ProtNLM"/>
    </source>
</evidence>
<evidence type="ECO:0000313" key="1">
    <source>
        <dbReference type="EMBL" id="CUS41939.1"/>
    </source>
</evidence>
<name>A0A160TG07_9ZZZZ</name>
<protein>
    <recommendedName>
        <fullName evidence="2">Solute-binding protein family 3/N-terminal domain-containing protein</fullName>
    </recommendedName>
</protein>
<accession>A0A160TG07</accession>
<proteinExistence type="predicted"/>
<dbReference type="SUPFAM" id="SSF53850">
    <property type="entry name" value="Periplasmic binding protein-like II"/>
    <property type="match status" value="1"/>
</dbReference>
<gene>
    <name evidence="1" type="ORF">MGWOODY_Tha2987</name>
</gene>
<dbReference type="AlphaFoldDB" id="A0A160TG07"/>
<dbReference type="EMBL" id="CZQC01000058">
    <property type="protein sequence ID" value="CUS41939.1"/>
    <property type="molecule type" value="Genomic_DNA"/>
</dbReference>
<sequence>MPSLSKILIILSFGFFCTSLTSLHADSFKASLPDIMLDTRDKPSEFLGLVYLWGEVLSNDISVEYYPFKRSILNVISKQADFHFPLIKNPYKSNSELGFDYSTAVITQVNFVLYTRKDRPIDIDNLSAYNIATDAAHTDLFNFPVEGIFSVDGALKKLNSGRIDGYIFSGEVTDVVLKELHLTNIHRQLYRTYDVHAILPLGGQGNKTDQMITEAQATIMASPEYADVMKNIYVPYTEWQFE</sequence>